<feature type="active site" description="Proton acceptor" evidence="9">
    <location>
        <position position="176"/>
    </location>
</feature>
<dbReference type="AlphaFoldDB" id="W6MMV3"/>
<organism evidence="13 14">
    <name type="scientific">Kuraishia capsulata CBS 1993</name>
    <dbReference type="NCBI Taxonomy" id="1382522"/>
    <lineage>
        <taxon>Eukaryota</taxon>
        <taxon>Fungi</taxon>
        <taxon>Dikarya</taxon>
        <taxon>Ascomycota</taxon>
        <taxon>Saccharomycotina</taxon>
        <taxon>Pichiomycetes</taxon>
        <taxon>Pichiales</taxon>
        <taxon>Pichiaceae</taxon>
        <taxon>Kuraishia</taxon>
    </lineage>
</organism>
<dbReference type="FunFam" id="3.20.20.360:FF:000001">
    <property type="entry name" value="Malate synthase"/>
    <property type="match status" value="1"/>
</dbReference>
<dbReference type="EC" id="2.3.3.9" evidence="3"/>
<keyword evidence="14" id="KW-1185">Reference proteome</keyword>
<dbReference type="GeneID" id="34520904"/>
<reference evidence="13" key="1">
    <citation type="submission" date="2013-12" db="EMBL/GenBank/DDBJ databases">
        <authorList>
            <person name="Genoscope - CEA"/>
        </authorList>
    </citation>
    <scope>NUCLEOTIDE SEQUENCE</scope>
    <source>
        <strain evidence="13">CBS 1993</strain>
    </source>
</reference>
<gene>
    <name evidence="13" type="ORF">KUCA_T00003501001</name>
</gene>
<evidence type="ECO:0000256" key="9">
    <source>
        <dbReference type="PIRSR" id="PIRSR001363-1"/>
    </source>
</evidence>
<comment type="catalytic activity">
    <reaction evidence="8">
        <text>glyoxylate + acetyl-CoA + H2O = (S)-malate + CoA + H(+)</text>
        <dbReference type="Rhea" id="RHEA:18181"/>
        <dbReference type="ChEBI" id="CHEBI:15377"/>
        <dbReference type="ChEBI" id="CHEBI:15378"/>
        <dbReference type="ChEBI" id="CHEBI:15589"/>
        <dbReference type="ChEBI" id="CHEBI:36655"/>
        <dbReference type="ChEBI" id="CHEBI:57287"/>
        <dbReference type="ChEBI" id="CHEBI:57288"/>
        <dbReference type="EC" id="2.3.3.9"/>
    </reaction>
</comment>
<dbReference type="PANTHER" id="PTHR42902:SF1">
    <property type="entry name" value="MALATE SYNTHASE 1-RELATED"/>
    <property type="match status" value="1"/>
</dbReference>
<dbReference type="PIRSF" id="PIRSF001363">
    <property type="entry name" value="Malate_synth"/>
    <property type="match status" value="1"/>
</dbReference>
<dbReference type="GO" id="GO:0006099">
    <property type="term" value="P:tricarboxylic acid cycle"/>
    <property type="evidence" value="ECO:0007669"/>
    <property type="project" value="UniProtKB-KW"/>
</dbReference>
<evidence type="ECO:0000256" key="3">
    <source>
        <dbReference type="ARBA" id="ARBA00012636"/>
    </source>
</evidence>
<dbReference type="STRING" id="1382522.W6MMV3"/>
<evidence type="ECO:0000259" key="10">
    <source>
        <dbReference type="Pfam" id="PF01274"/>
    </source>
</evidence>
<name>W6MMV3_9ASCO</name>
<dbReference type="Pfam" id="PF20659">
    <property type="entry name" value="MS_C"/>
    <property type="match status" value="1"/>
</dbReference>
<evidence type="ECO:0000256" key="1">
    <source>
        <dbReference type="ARBA" id="ARBA00004275"/>
    </source>
</evidence>
<keyword evidence="4" id="KW-0329">Glyoxylate bypass</keyword>
<dbReference type="Pfam" id="PF20656">
    <property type="entry name" value="MS_N"/>
    <property type="match status" value="1"/>
</dbReference>
<dbReference type="GO" id="GO:0006097">
    <property type="term" value="P:glyoxylate cycle"/>
    <property type="evidence" value="ECO:0007669"/>
    <property type="project" value="UniProtKB-KW"/>
</dbReference>
<evidence type="ECO:0000256" key="2">
    <source>
        <dbReference type="ARBA" id="ARBA00006394"/>
    </source>
</evidence>
<evidence type="ECO:0000259" key="12">
    <source>
        <dbReference type="Pfam" id="PF20659"/>
    </source>
</evidence>
<feature type="domain" description="Malate synthase C-terminal" evidence="12">
    <location>
        <begin position="425"/>
        <end position="542"/>
    </location>
</feature>
<keyword evidence="7" id="KW-0576">Peroxisome</keyword>
<dbReference type="InterPro" id="IPR046363">
    <property type="entry name" value="MS_N_TIM-barrel_dom"/>
</dbReference>
<reference evidence="13" key="2">
    <citation type="submission" date="2014-02" db="EMBL/GenBank/DDBJ databases">
        <title>Complete DNA sequence of /Kuraishia capsulata/ illustrates novel genomic features among budding yeasts (/Saccharomycotina/).</title>
        <authorList>
            <person name="Morales L."/>
            <person name="Noel B."/>
            <person name="Porcel B."/>
            <person name="Marcet-Houben M."/>
            <person name="Hullo M-F."/>
            <person name="Sacerdot C."/>
            <person name="Tekaia F."/>
            <person name="Leh-Louis V."/>
            <person name="Despons L."/>
            <person name="Khanna V."/>
            <person name="Aury J-M."/>
            <person name="Barbe V."/>
            <person name="Couloux A."/>
            <person name="Labadie K."/>
            <person name="Pelletier E."/>
            <person name="Souciet J-L."/>
            <person name="Boekhout T."/>
            <person name="Gabaldon T."/>
            <person name="Wincker P."/>
            <person name="Dujon B."/>
        </authorList>
    </citation>
    <scope>NUCLEOTIDE SEQUENCE</scope>
    <source>
        <strain evidence="13">CBS 1993</strain>
    </source>
</reference>
<dbReference type="InterPro" id="IPR048356">
    <property type="entry name" value="MS_N"/>
</dbReference>
<dbReference type="OrthoDB" id="186072at2759"/>
<dbReference type="SUPFAM" id="SSF51645">
    <property type="entry name" value="Malate synthase G"/>
    <property type="match status" value="1"/>
</dbReference>
<keyword evidence="5" id="KW-0816">Tricarboxylic acid cycle</keyword>
<dbReference type="EMBL" id="HG793128">
    <property type="protein sequence ID" value="CDK27523.1"/>
    <property type="molecule type" value="Genomic_DNA"/>
</dbReference>
<dbReference type="InterPro" id="IPR044856">
    <property type="entry name" value="Malate_synth_C_sf"/>
</dbReference>
<dbReference type="GO" id="GO:0004474">
    <property type="term" value="F:malate synthase activity"/>
    <property type="evidence" value="ECO:0007669"/>
    <property type="project" value="UniProtKB-EC"/>
</dbReference>
<evidence type="ECO:0000256" key="5">
    <source>
        <dbReference type="ARBA" id="ARBA00022532"/>
    </source>
</evidence>
<evidence type="ECO:0000256" key="8">
    <source>
        <dbReference type="ARBA" id="ARBA00047918"/>
    </source>
</evidence>
<proteinExistence type="inferred from homology"/>
<protein>
    <recommendedName>
        <fullName evidence="3">malate synthase</fullName>
        <ecNumber evidence="3">2.3.3.9</ecNumber>
    </recommendedName>
</protein>
<dbReference type="CDD" id="cd00727">
    <property type="entry name" value="malate_synt_A"/>
    <property type="match status" value="1"/>
</dbReference>
<dbReference type="HOGENOM" id="CLU_018928_3_0_1"/>
<dbReference type="Gene3D" id="3.20.20.360">
    <property type="entry name" value="Malate synthase, domain 3"/>
    <property type="match status" value="1"/>
</dbReference>
<feature type="domain" description="Malate synthase N-terminal" evidence="11">
    <location>
        <begin position="16"/>
        <end position="78"/>
    </location>
</feature>
<dbReference type="PANTHER" id="PTHR42902">
    <property type="entry name" value="MALATE SYNTHASE"/>
    <property type="match status" value="1"/>
</dbReference>
<evidence type="ECO:0000256" key="4">
    <source>
        <dbReference type="ARBA" id="ARBA00022435"/>
    </source>
</evidence>
<evidence type="ECO:0000313" key="13">
    <source>
        <dbReference type="EMBL" id="CDK27523.1"/>
    </source>
</evidence>
<sequence length="556" mass="62254">MAGSNPFPLPQDALENVEIRADIPDNAKHLLTADALAFVATLHRTFNERRLQLLEARQGVRASRNKGVLPDFLRETQYIREDKTWTGPALGPGLIDRRVEITGPPDRKMVINALNSKVATYMTDFEDSMTPTWHNVIDGQVNLYDAVRRDLTLVAGKKTYRLNTDSGRHIPTLIVRPRGWHLSEKHIIVDGVPISGSLFDFAIYFYHNAKESKKQGFGPYFYLPKMEHHLEAKLWADVFSFAEAYIALQRGTIRATVLIETIEAVFQMDEIIYQLRDYSAGLNCGRWDYIFSYIKVLGSSSEFLLPDRSQVTMKAPFMSSYVKLLIKTCHARKVSAIGGMAATIPIKTDPEANQKAMDAVQADKLREVLAGHDGTWIAHPALADTTLEIFNKHMKGANQISSTKDDGIAVTNYHLLNPHIPGGVITEAGIKLNLRIGLLYIANWLEGVGCSPINYLMEDAATAEVSRMQLHQWVKHGAHLNSGKQISVDLVKGFLDSEFESLTKGLDSRKRASFDKAKELFSADVFGNTFEEFITLRAYDEIVKNDSKRAVSASKI</sequence>
<dbReference type="Proteomes" id="UP000019384">
    <property type="component" value="Unassembled WGS sequence"/>
</dbReference>
<dbReference type="Gene3D" id="1.20.1220.12">
    <property type="entry name" value="Malate synthase, domain III"/>
    <property type="match status" value="1"/>
</dbReference>
<dbReference type="InterPro" id="IPR006252">
    <property type="entry name" value="Malate_synthA"/>
</dbReference>
<evidence type="ECO:0000259" key="11">
    <source>
        <dbReference type="Pfam" id="PF20656"/>
    </source>
</evidence>
<dbReference type="NCBIfam" id="TIGR01344">
    <property type="entry name" value="malate_syn_A"/>
    <property type="match status" value="1"/>
</dbReference>
<dbReference type="FunFam" id="1.20.1220.12:FF:000001">
    <property type="entry name" value="Malate synthase"/>
    <property type="match status" value="1"/>
</dbReference>
<evidence type="ECO:0000256" key="6">
    <source>
        <dbReference type="ARBA" id="ARBA00022679"/>
    </source>
</evidence>
<dbReference type="GO" id="GO:0005782">
    <property type="term" value="C:peroxisomal matrix"/>
    <property type="evidence" value="ECO:0007669"/>
    <property type="project" value="TreeGrafter"/>
</dbReference>
<dbReference type="InterPro" id="IPR048355">
    <property type="entry name" value="MS_C"/>
</dbReference>
<dbReference type="RefSeq" id="XP_022459516.1">
    <property type="nucleotide sequence ID" value="XM_022601922.1"/>
</dbReference>
<dbReference type="Pfam" id="PF01274">
    <property type="entry name" value="MS_TIM-barrel"/>
    <property type="match status" value="1"/>
</dbReference>
<evidence type="ECO:0000256" key="7">
    <source>
        <dbReference type="ARBA" id="ARBA00023140"/>
    </source>
</evidence>
<evidence type="ECO:0000313" key="14">
    <source>
        <dbReference type="Proteomes" id="UP000019384"/>
    </source>
</evidence>
<dbReference type="InterPro" id="IPR011076">
    <property type="entry name" value="Malate_synth_sf"/>
</dbReference>
<keyword evidence="6" id="KW-0808">Transferase</keyword>
<accession>W6MMV3</accession>
<feature type="active site" description="Proton donor" evidence="9">
    <location>
        <position position="459"/>
    </location>
</feature>
<feature type="domain" description="Malate synthase TIM barrel" evidence="10">
    <location>
        <begin position="172"/>
        <end position="417"/>
    </location>
</feature>
<dbReference type="InterPro" id="IPR001465">
    <property type="entry name" value="Malate_synthase_TIM"/>
</dbReference>
<comment type="subcellular location">
    <subcellularLocation>
        <location evidence="1">Peroxisome</location>
    </subcellularLocation>
</comment>
<comment type="similarity">
    <text evidence="2">Belongs to the malate synthase family.</text>
</comment>